<name>A0A6J8AHA1_MYTCO</name>
<keyword evidence="3" id="KW-1185">Reference proteome</keyword>
<evidence type="ECO:0000313" key="2">
    <source>
        <dbReference type="EMBL" id="CAC5368208.1"/>
    </source>
</evidence>
<dbReference type="Proteomes" id="UP000507470">
    <property type="component" value="Unassembled WGS sequence"/>
</dbReference>
<reference evidence="2 3" key="1">
    <citation type="submission" date="2020-06" db="EMBL/GenBank/DDBJ databases">
        <authorList>
            <person name="Li R."/>
            <person name="Bekaert M."/>
        </authorList>
    </citation>
    <scope>NUCLEOTIDE SEQUENCE [LARGE SCALE GENOMIC DNA]</scope>
    <source>
        <strain evidence="3">wild</strain>
    </source>
</reference>
<protein>
    <recommendedName>
        <fullName evidence="4">Ig-like domain-containing protein</fullName>
    </recommendedName>
</protein>
<organism evidence="2 3">
    <name type="scientific">Mytilus coruscus</name>
    <name type="common">Sea mussel</name>
    <dbReference type="NCBI Taxonomy" id="42192"/>
    <lineage>
        <taxon>Eukaryota</taxon>
        <taxon>Metazoa</taxon>
        <taxon>Spiralia</taxon>
        <taxon>Lophotrochozoa</taxon>
        <taxon>Mollusca</taxon>
        <taxon>Bivalvia</taxon>
        <taxon>Autobranchia</taxon>
        <taxon>Pteriomorphia</taxon>
        <taxon>Mytilida</taxon>
        <taxon>Mytiloidea</taxon>
        <taxon>Mytilidae</taxon>
        <taxon>Mytilinae</taxon>
        <taxon>Mytilus</taxon>
    </lineage>
</organism>
<feature type="region of interest" description="Disordered" evidence="1">
    <location>
        <begin position="342"/>
        <end position="363"/>
    </location>
</feature>
<dbReference type="InterPro" id="IPR013783">
    <property type="entry name" value="Ig-like_fold"/>
</dbReference>
<gene>
    <name evidence="2" type="ORF">MCOR_7831</name>
</gene>
<dbReference type="OrthoDB" id="6146725at2759"/>
<dbReference type="AlphaFoldDB" id="A0A6J8AHA1"/>
<feature type="compositionally biased region" description="Basic and acidic residues" evidence="1">
    <location>
        <begin position="347"/>
        <end position="363"/>
    </location>
</feature>
<dbReference type="EMBL" id="CACVKT020001453">
    <property type="protein sequence ID" value="CAC5368208.1"/>
    <property type="molecule type" value="Genomic_DNA"/>
</dbReference>
<sequence>MTVVINKNISGVIGEGGTRIQCSYTKHNATKIFTIELKADNETVVTFLLDDKPRLTTKGHYLEGRVTLMNISKVSTEAVMIFDKLTCNDQMNYSCSVVYLDQNSRTEESNSGITTLFVKAPPSKPEYVAIVDVLEDESTTVLQIQNTTSSLNFTRISTVKQSTTSAIIKERDIISCICAGIVGKPPGKFVWQKYRHGEKVPMNYTHFATITTEVTDKCSYYGTSYLQLRVTAWDNQAIKCFIDSPLSKPYMYVEMKPIDVTSIYRDTITFSTTSSNFTVSDVAAESHSGYIGNIMLLFGSNISPENTIYTIRVNAEVKEVGTPKSRNNMETEIVNFQKGKPYQIPNKDLEDQGEERTNKRFTV</sequence>
<dbReference type="Gene3D" id="2.60.40.10">
    <property type="entry name" value="Immunoglobulins"/>
    <property type="match status" value="1"/>
</dbReference>
<accession>A0A6J8AHA1</accession>
<proteinExistence type="predicted"/>
<evidence type="ECO:0000313" key="3">
    <source>
        <dbReference type="Proteomes" id="UP000507470"/>
    </source>
</evidence>
<evidence type="ECO:0000256" key="1">
    <source>
        <dbReference type="SAM" id="MobiDB-lite"/>
    </source>
</evidence>
<evidence type="ECO:0008006" key="4">
    <source>
        <dbReference type="Google" id="ProtNLM"/>
    </source>
</evidence>